<evidence type="ECO:0000313" key="3">
    <source>
        <dbReference type="Proteomes" id="UP001501237"/>
    </source>
</evidence>
<dbReference type="EMBL" id="BAAAUV010000039">
    <property type="protein sequence ID" value="GAA3239754.1"/>
    <property type="molecule type" value="Genomic_DNA"/>
</dbReference>
<protein>
    <recommendedName>
        <fullName evidence="4">PrgI family protein</fullName>
    </recommendedName>
</protein>
<keyword evidence="1" id="KW-0812">Transmembrane</keyword>
<dbReference type="Proteomes" id="UP001501237">
    <property type="component" value="Unassembled WGS sequence"/>
</dbReference>
<evidence type="ECO:0008006" key="4">
    <source>
        <dbReference type="Google" id="ProtNLM"/>
    </source>
</evidence>
<feature type="transmembrane region" description="Helical" evidence="1">
    <location>
        <begin position="55"/>
        <end position="75"/>
    </location>
</feature>
<keyword evidence="1" id="KW-0472">Membrane</keyword>
<name>A0ABP6QMT4_9ACTN</name>
<proteinExistence type="predicted"/>
<gene>
    <name evidence="2" type="ORF">GCM10010468_76060</name>
</gene>
<dbReference type="Pfam" id="PF12666">
    <property type="entry name" value="PrgI"/>
    <property type="match status" value="1"/>
</dbReference>
<keyword evidence="1" id="KW-1133">Transmembrane helix</keyword>
<dbReference type="RefSeq" id="WP_344838684.1">
    <property type="nucleotide sequence ID" value="NZ_BAAAUV010000039.1"/>
</dbReference>
<dbReference type="InterPro" id="IPR024414">
    <property type="entry name" value="Uncharacterised_PrgI"/>
</dbReference>
<comment type="caution">
    <text evidence="2">The sequence shown here is derived from an EMBL/GenBank/DDBJ whole genome shotgun (WGS) entry which is preliminary data.</text>
</comment>
<feature type="transmembrane region" description="Helical" evidence="1">
    <location>
        <begin position="32"/>
        <end position="49"/>
    </location>
</feature>
<reference evidence="3" key="1">
    <citation type="journal article" date="2019" name="Int. J. Syst. Evol. Microbiol.">
        <title>The Global Catalogue of Microorganisms (GCM) 10K type strain sequencing project: providing services to taxonomists for standard genome sequencing and annotation.</title>
        <authorList>
            <consortium name="The Broad Institute Genomics Platform"/>
            <consortium name="The Broad Institute Genome Sequencing Center for Infectious Disease"/>
            <person name="Wu L."/>
            <person name="Ma J."/>
        </authorList>
    </citation>
    <scope>NUCLEOTIDE SEQUENCE [LARGE SCALE GENOMIC DNA]</scope>
    <source>
        <strain evidence="3">JCM 9377</strain>
    </source>
</reference>
<sequence>MSRTPEEPLSAAIPADVDRPDKVAYGMTSHQLALLAAAGFLALLFWATAGTVLPLPVTVALITPVVVAGLVLAFARRDGMTLDRYGLAAFLHLRISRERVSGSATPPPVWCRMRGRLPAPLRLPVLAVREDGVLELAEGGTAVIVKAGTLPFALRSHGEQAALVGVFGRWLNSLEAPAQILVQARPVDLSWLAENLTETAAALPHPDLEDAALDHAAFLSELSATRVLLEREVYLILRDSTATGRRAKSREISAAVVLRQAQDAAQALAVLGVTATVLDVDSASRVLADALSPGEDRLSGLADPDQIITGFLEEER</sequence>
<organism evidence="2 3">
    <name type="scientific">Actinocorallia longicatena</name>
    <dbReference type="NCBI Taxonomy" id="111803"/>
    <lineage>
        <taxon>Bacteria</taxon>
        <taxon>Bacillati</taxon>
        <taxon>Actinomycetota</taxon>
        <taxon>Actinomycetes</taxon>
        <taxon>Streptosporangiales</taxon>
        <taxon>Thermomonosporaceae</taxon>
        <taxon>Actinocorallia</taxon>
    </lineage>
</organism>
<accession>A0ABP6QMT4</accession>
<evidence type="ECO:0000313" key="2">
    <source>
        <dbReference type="EMBL" id="GAA3239754.1"/>
    </source>
</evidence>
<keyword evidence="3" id="KW-1185">Reference proteome</keyword>
<evidence type="ECO:0000256" key="1">
    <source>
        <dbReference type="SAM" id="Phobius"/>
    </source>
</evidence>